<dbReference type="Gene3D" id="4.10.280.10">
    <property type="entry name" value="Helix-loop-helix DNA-binding domain"/>
    <property type="match status" value="1"/>
</dbReference>
<dbReference type="PANTHER" id="PTHR16223">
    <property type="entry name" value="TRANSCRIPTION FACTOR BHLH83-RELATED"/>
    <property type="match status" value="1"/>
</dbReference>
<dbReference type="InterPro" id="IPR045843">
    <property type="entry name" value="IND-like"/>
</dbReference>
<dbReference type="Proteomes" id="UP000594638">
    <property type="component" value="Unassembled WGS sequence"/>
</dbReference>
<dbReference type="PANTHER" id="PTHR16223:SF49">
    <property type="entry name" value="TRANSCRIPTION FACTOR BHLH52-RELATED"/>
    <property type="match status" value="1"/>
</dbReference>
<evidence type="ECO:0000256" key="1">
    <source>
        <dbReference type="ARBA" id="ARBA00004123"/>
    </source>
</evidence>
<dbReference type="GO" id="GO:0000978">
    <property type="term" value="F:RNA polymerase II cis-regulatory region sequence-specific DNA binding"/>
    <property type="evidence" value="ECO:0007669"/>
    <property type="project" value="TreeGrafter"/>
</dbReference>
<protein>
    <submittedName>
        <fullName evidence="8">Transcription factor bHLH52</fullName>
    </submittedName>
</protein>
<comment type="caution">
    <text evidence="8">The sequence shown here is derived from an EMBL/GenBank/DDBJ whole genome shotgun (WGS) entry which is preliminary data.</text>
</comment>
<keyword evidence="2" id="KW-0805">Transcription regulation</keyword>
<dbReference type="InterPro" id="IPR045239">
    <property type="entry name" value="bHLH95_bHLH"/>
</dbReference>
<sequence length="453" mass="51390">MALSYYSNWDALQHLNSDISCSFAQTQTDLAPELLDFNNDFALTDTCIDPLFQPDDTFYPNNYNALIPDPPNTLSPEPFLLQEYESYNYSKRQKSYNYQDYYSEYQNGLFCGYIPNPSMLQDFSSPEVMVPPFPDFSTAPPVYSSGSSESVMKKPNGGSLSAQSIAARQRRRKITEKTQEIGKLIPGGQKMNTAEMFQAAYKYINYLQAQVGILEFMGSKQETFSGEELHDLLESPLIQEKLYSTDKCLVPQKFVQALANDHEIQPKLQIKLTPELLDFNNDFVLTDNRTDLFEPPDPLDTLKHEPFLLQEFESYHCSKCQKPYYYQDYYSVYEHTGLFCGYIPNPSMLQDFSWPEVMVTPLIHDFLTAPPVDSNGSSKSIGKRPIGGSLSAQSIAARQRRKITEKTQELGKHIPGGQNVNTAEILQIHQILASLGQNSRIYGFIRGNLVSLT</sequence>
<dbReference type="SMART" id="SM00353">
    <property type="entry name" value="HLH"/>
    <property type="match status" value="2"/>
</dbReference>
<feature type="domain" description="BHLH" evidence="7">
    <location>
        <begin position="158"/>
        <end position="207"/>
    </location>
</feature>
<evidence type="ECO:0000256" key="3">
    <source>
        <dbReference type="ARBA" id="ARBA00023125"/>
    </source>
</evidence>
<accession>A0A8S0R314</accession>
<keyword evidence="9" id="KW-1185">Reference proteome</keyword>
<gene>
    <name evidence="8" type="ORF">OLEA9_A007682</name>
</gene>
<keyword evidence="5" id="KW-0539">Nucleus</keyword>
<dbReference type="PROSITE" id="PS50888">
    <property type="entry name" value="BHLH"/>
    <property type="match status" value="1"/>
</dbReference>
<dbReference type="SUPFAM" id="SSF47459">
    <property type="entry name" value="HLH, helix-loop-helix DNA-binding domain"/>
    <property type="match status" value="1"/>
</dbReference>
<keyword evidence="4" id="KW-0804">Transcription</keyword>
<dbReference type="InterPro" id="IPR011598">
    <property type="entry name" value="bHLH_dom"/>
</dbReference>
<evidence type="ECO:0000256" key="5">
    <source>
        <dbReference type="ARBA" id="ARBA00023242"/>
    </source>
</evidence>
<comment type="subcellular location">
    <subcellularLocation>
        <location evidence="1">Nucleus</location>
    </subcellularLocation>
</comment>
<evidence type="ECO:0000256" key="6">
    <source>
        <dbReference type="SAM" id="MobiDB-lite"/>
    </source>
</evidence>
<dbReference type="OrthoDB" id="1921534at2759"/>
<evidence type="ECO:0000256" key="2">
    <source>
        <dbReference type="ARBA" id="ARBA00023015"/>
    </source>
</evidence>
<dbReference type="GO" id="GO:0005634">
    <property type="term" value="C:nucleus"/>
    <property type="evidence" value="ECO:0007669"/>
    <property type="project" value="UniProtKB-SubCell"/>
</dbReference>
<dbReference type="Gramene" id="OE9A007682T1">
    <property type="protein sequence ID" value="OE9A007682C1"/>
    <property type="gene ID" value="OE9A007682"/>
</dbReference>
<evidence type="ECO:0000259" key="7">
    <source>
        <dbReference type="PROSITE" id="PS50888"/>
    </source>
</evidence>
<organism evidence="8 9">
    <name type="scientific">Olea europaea subsp. europaea</name>
    <dbReference type="NCBI Taxonomy" id="158383"/>
    <lineage>
        <taxon>Eukaryota</taxon>
        <taxon>Viridiplantae</taxon>
        <taxon>Streptophyta</taxon>
        <taxon>Embryophyta</taxon>
        <taxon>Tracheophyta</taxon>
        <taxon>Spermatophyta</taxon>
        <taxon>Magnoliopsida</taxon>
        <taxon>eudicotyledons</taxon>
        <taxon>Gunneridae</taxon>
        <taxon>Pentapetalae</taxon>
        <taxon>asterids</taxon>
        <taxon>lamiids</taxon>
        <taxon>Lamiales</taxon>
        <taxon>Oleaceae</taxon>
        <taxon>Oleeae</taxon>
        <taxon>Olea</taxon>
    </lineage>
</organism>
<evidence type="ECO:0000313" key="8">
    <source>
        <dbReference type="EMBL" id="CAA2973282.1"/>
    </source>
</evidence>
<feature type="region of interest" description="Disordered" evidence="6">
    <location>
        <begin position="146"/>
        <end position="165"/>
    </location>
</feature>
<reference evidence="8 9" key="1">
    <citation type="submission" date="2019-12" db="EMBL/GenBank/DDBJ databases">
        <authorList>
            <person name="Alioto T."/>
            <person name="Alioto T."/>
            <person name="Gomez Garrido J."/>
        </authorList>
    </citation>
    <scope>NUCLEOTIDE SEQUENCE [LARGE SCALE GENOMIC DNA]</scope>
</reference>
<keyword evidence="3" id="KW-0238">DNA-binding</keyword>
<evidence type="ECO:0000256" key="4">
    <source>
        <dbReference type="ARBA" id="ARBA00023163"/>
    </source>
</evidence>
<dbReference type="GO" id="GO:0046983">
    <property type="term" value="F:protein dimerization activity"/>
    <property type="evidence" value="ECO:0007669"/>
    <property type="project" value="InterPro"/>
</dbReference>
<proteinExistence type="predicted"/>
<name>A0A8S0R314_OLEEU</name>
<dbReference type="AlphaFoldDB" id="A0A8S0R314"/>
<evidence type="ECO:0000313" key="9">
    <source>
        <dbReference type="Proteomes" id="UP000594638"/>
    </source>
</evidence>
<dbReference type="EMBL" id="CACTIH010002094">
    <property type="protein sequence ID" value="CAA2973282.1"/>
    <property type="molecule type" value="Genomic_DNA"/>
</dbReference>
<dbReference type="InterPro" id="IPR036638">
    <property type="entry name" value="HLH_DNA-bd_sf"/>
</dbReference>
<dbReference type="GO" id="GO:0000981">
    <property type="term" value="F:DNA-binding transcription factor activity, RNA polymerase II-specific"/>
    <property type="evidence" value="ECO:0007669"/>
    <property type="project" value="TreeGrafter"/>
</dbReference>
<dbReference type="Pfam" id="PF00010">
    <property type="entry name" value="HLH"/>
    <property type="match status" value="1"/>
</dbReference>
<dbReference type="CDD" id="cd11393">
    <property type="entry name" value="bHLH_AtbHLH_like"/>
    <property type="match status" value="1"/>
</dbReference>